<feature type="signal peptide" evidence="1">
    <location>
        <begin position="1"/>
        <end position="25"/>
    </location>
</feature>
<dbReference type="Gene3D" id="3.30.1340.30">
    <property type="match status" value="1"/>
</dbReference>
<protein>
    <submittedName>
        <fullName evidence="3">Hyperosmotically inducible protein</fullName>
    </submittedName>
</protein>
<dbReference type="STRING" id="1035707.SAMN05216552_1009104"/>
<dbReference type="Pfam" id="PF04972">
    <property type="entry name" value="BON"/>
    <property type="match status" value="1"/>
</dbReference>
<accession>A0A1I7IWK9</accession>
<evidence type="ECO:0000313" key="3">
    <source>
        <dbReference type="EMBL" id="SFU77316.1"/>
    </source>
</evidence>
<dbReference type="RefSeq" id="WP_093555758.1">
    <property type="nucleotide sequence ID" value="NZ_FPBO01000009.1"/>
</dbReference>
<sequence>MTNTKLITRLLAAAALTASMATVHAAAQQEGAMAGAGVATAASSTDSALNSKVKAALADYKGLGVSTAQGVVTLTGQVANTDAGTKAIQAASAVEGVKEVKSELTVSSK</sequence>
<evidence type="ECO:0000313" key="4">
    <source>
        <dbReference type="Proteomes" id="UP000199391"/>
    </source>
</evidence>
<dbReference type="PROSITE" id="PS50914">
    <property type="entry name" value="BON"/>
    <property type="match status" value="1"/>
</dbReference>
<gene>
    <name evidence="3" type="ORF">SAMN05216552_1009104</name>
</gene>
<evidence type="ECO:0000256" key="1">
    <source>
        <dbReference type="SAM" id="SignalP"/>
    </source>
</evidence>
<keyword evidence="1" id="KW-0732">Signal</keyword>
<dbReference type="Proteomes" id="UP000199391">
    <property type="component" value="Unassembled WGS sequence"/>
</dbReference>
<dbReference type="InterPro" id="IPR007055">
    <property type="entry name" value="BON_dom"/>
</dbReference>
<keyword evidence="4" id="KW-1185">Reference proteome</keyword>
<dbReference type="EMBL" id="FPBO01000009">
    <property type="protein sequence ID" value="SFU77316.1"/>
    <property type="molecule type" value="Genomic_DNA"/>
</dbReference>
<evidence type="ECO:0000259" key="2">
    <source>
        <dbReference type="PROSITE" id="PS50914"/>
    </source>
</evidence>
<dbReference type="AlphaFoldDB" id="A0A1I7IWK9"/>
<name>A0A1I7IWK9_9BURK</name>
<feature type="domain" description="BON" evidence="2">
    <location>
        <begin position="40"/>
        <end position="108"/>
    </location>
</feature>
<organism evidence="3 4">
    <name type="scientific">Pseudoduganella namucuonensis</name>
    <dbReference type="NCBI Taxonomy" id="1035707"/>
    <lineage>
        <taxon>Bacteria</taxon>
        <taxon>Pseudomonadati</taxon>
        <taxon>Pseudomonadota</taxon>
        <taxon>Betaproteobacteria</taxon>
        <taxon>Burkholderiales</taxon>
        <taxon>Oxalobacteraceae</taxon>
        <taxon>Telluria group</taxon>
        <taxon>Pseudoduganella</taxon>
    </lineage>
</organism>
<feature type="chain" id="PRO_5011442549" evidence="1">
    <location>
        <begin position="26"/>
        <end position="109"/>
    </location>
</feature>
<dbReference type="OrthoDB" id="8781765at2"/>
<proteinExistence type="predicted"/>
<reference evidence="4" key="1">
    <citation type="submission" date="2016-10" db="EMBL/GenBank/DDBJ databases">
        <authorList>
            <person name="Varghese N."/>
            <person name="Submissions S."/>
        </authorList>
    </citation>
    <scope>NUCLEOTIDE SEQUENCE [LARGE SCALE GENOMIC DNA]</scope>
    <source>
        <strain evidence="4">CGMCC 1.11014</strain>
    </source>
</reference>